<dbReference type="Pfam" id="PF00191">
    <property type="entry name" value="Annexin"/>
    <property type="match status" value="2"/>
</dbReference>
<evidence type="ECO:0000256" key="3">
    <source>
        <dbReference type="ARBA" id="ARBA00022837"/>
    </source>
</evidence>
<dbReference type="InterPro" id="IPR001464">
    <property type="entry name" value="Annexin"/>
</dbReference>
<dbReference type="InterPro" id="IPR037104">
    <property type="entry name" value="Annexin_sf"/>
</dbReference>
<evidence type="ECO:0000256" key="2">
    <source>
        <dbReference type="ARBA" id="ARBA00022737"/>
    </source>
</evidence>
<organism evidence="6 7">
    <name type="scientific">Acipenser ruthenus</name>
    <name type="common">Sterlet sturgeon</name>
    <dbReference type="NCBI Taxonomy" id="7906"/>
    <lineage>
        <taxon>Eukaryota</taxon>
        <taxon>Metazoa</taxon>
        <taxon>Chordata</taxon>
        <taxon>Craniata</taxon>
        <taxon>Vertebrata</taxon>
        <taxon>Euteleostomi</taxon>
        <taxon>Actinopterygii</taxon>
        <taxon>Chondrostei</taxon>
        <taxon>Acipenseriformes</taxon>
        <taxon>Acipenseridae</taxon>
        <taxon>Acipenser</taxon>
    </lineage>
</organism>
<reference evidence="6 7" key="1">
    <citation type="submission" date="2019-01" db="EMBL/GenBank/DDBJ databases">
        <title>Draft Genome and Complete Hox-Cluster Characterization of the Sterlet Sturgeon (Acipenser ruthenus).</title>
        <authorList>
            <person name="Wei Q."/>
        </authorList>
    </citation>
    <scope>NUCLEOTIDE SEQUENCE [LARGE SCALE GENOMIC DNA]</scope>
    <source>
        <strain evidence="6">WHYD16114868_AA</strain>
        <tissue evidence="6">Blood</tissue>
    </source>
</reference>
<comment type="similarity">
    <text evidence="1">Belongs to the annexin family.</text>
</comment>
<dbReference type="PANTHER" id="PTHR10502:SF25">
    <property type="entry name" value="ANNEXIN A3"/>
    <property type="match status" value="1"/>
</dbReference>
<dbReference type="SMART" id="SM00335">
    <property type="entry name" value="ANX"/>
    <property type="match status" value="2"/>
</dbReference>
<dbReference type="GO" id="GO:0005886">
    <property type="term" value="C:plasma membrane"/>
    <property type="evidence" value="ECO:0007669"/>
    <property type="project" value="TreeGrafter"/>
</dbReference>
<evidence type="ECO:0000256" key="1">
    <source>
        <dbReference type="ARBA" id="ARBA00007831"/>
    </source>
</evidence>
<dbReference type="FunFam" id="1.10.220.10:FF:000001">
    <property type="entry name" value="Annexin"/>
    <property type="match status" value="1"/>
</dbReference>
<dbReference type="SUPFAM" id="SSF47874">
    <property type="entry name" value="Annexin"/>
    <property type="match status" value="1"/>
</dbReference>
<keyword evidence="5" id="KW-0111">Calcium/phospholipid-binding</keyword>
<keyword evidence="7" id="KW-1185">Reference proteome</keyword>
<protein>
    <submittedName>
        <fullName evidence="6">Annexin A3</fullName>
    </submittedName>
</protein>
<dbReference type="GO" id="GO:0005509">
    <property type="term" value="F:calcium ion binding"/>
    <property type="evidence" value="ECO:0007669"/>
    <property type="project" value="InterPro"/>
</dbReference>
<dbReference type="GO" id="GO:0012506">
    <property type="term" value="C:vesicle membrane"/>
    <property type="evidence" value="ECO:0007669"/>
    <property type="project" value="TreeGrafter"/>
</dbReference>
<dbReference type="InterPro" id="IPR018502">
    <property type="entry name" value="Annexin_repeat"/>
</dbReference>
<dbReference type="GO" id="GO:0005737">
    <property type="term" value="C:cytoplasm"/>
    <property type="evidence" value="ECO:0007669"/>
    <property type="project" value="TreeGrafter"/>
</dbReference>
<keyword evidence="2" id="KW-0677">Repeat</keyword>
<dbReference type="PRINTS" id="PR00196">
    <property type="entry name" value="ANNEXIN"/>
</dbReference>
<dbReference type="Gene3D" id="1.10.220.10">
    <property type="entry name" value="Annexin"/>
    <property type="match status" value="2"/>
</dbReference>
<dbReference type="EMBL" id="SCEB01005055">
    <property type="protein sequence ID" value="RXM93157.1"/>
    <property type="molecule type" value="Genomic_DNA"/>
</dbReference>
<name>A0A444UYC5_ACIRT</name>
<evidence type="ECO:0000256" key="4">
    <source>
        <dbReference type="ARBA" id="ARBA00023216"/>
    </source>
</evidence>
<sequence>MKERCDEAGINQSSIRFSWEVAAPTDINGARSPFETVTDNTPYTSINHMALYDAGEKKWGTDESKFIDILCKKSIPQLRKTFEEYKTVSKTNIVESIKGEISGNLEDLLVAVVKCVVNTPAYFAERLYKSMKGGGTDEATLSRIMISRSEIDLLDIRAEYKKLFGYSLHSNIKVRDPLSVLNHFNSSARLCGGKQL</sequence>
<keyword evidence="4" id="KW-0041">Annexin</keyword>
<dbReference type="Proteomes" id="UP000289886">
    <property type="component" value="Unassembled WGS sequence"/>
</dbReference>
<accession>A0A444UYC5</accession>
<evidence type="ECO:0000313" key="6">
    <source>
        <dbReference type="EMBL" id="RXM93157.1"/>
    </source>
</evidence>
<keyword evidence="3" id="KW-0106">Calcium</keyword>
<dbReference type="FunFam" id="1.10.220.10:FF:000002">
    <property type="entry name" value="Annexin"/>
    <property type="match status" value="1"/>
</dbReference>
<dbReference type="AlphaFoldDB" id="A0A444UYC5"/>
<dbReference type="GO" id="GO:0005634">
    <property type="term" value="C:nucleus"/>
    <property type="evidence" value="ECO:0007669"/>
    <property type="project" value="TreeGrafter"/>
</dbReference>
<gene>
    <name evidence="6" type="ORF">EOD39_19380</name>
</gene>
<comment type="caution">
    <text evidence="6">The sequence shown here is derived from an EMBL/GenBank/DDBJ whole genome shotgun (WGS) entry which is preliminary data.</text>
</comment>
<dbReference type="PANTHER" id="PTHR10502">
    <property type="entry name" value="ANNEXIN"/>
    <property type="match status" value="1"/>
</dbReference>
<evidence type="ECO:0000256" key="5">
    <source>
        <dbReference type="ARBA" id="ARBA00023302"/>
    </source>
</evidence>
<dbReference type="PROSITE" id="PS51897">
    <property type="entry name" value="ANNEXIN_2"/>
    <property type="match status" value="2"/>
</dbReference>
<proteinExistence type="inferred from homology"/>
<dbReference type="GO" id="GO:0001786">
    <property type="term" value="F:phosphatidylserine binding"/>
    <property type="evidence" value="ECO:0007669"/>
    <property type="project" value="TreeGrafter"/>
</dbReference>
<dbReference type="GO" id="GO:0005544">
    <property type="term" value="F:calcium-dependent phospholipid binding"/>
    <property type="evidence" value="ECO:0007669"/>
    <property type="project" value="UniProtKB-KW"/>
</dbReference>
<evidence type="ECO:0000313" key="7">
    <source>
        <dbReference type="Proteomes" id="UP000289886"/>
    </source>
</evidence>